<feature type="domain" description="Multidrug resistance protein MdtA-like beta-barrel" evidence="6">
    <location>
        <begin position="223"/>
        <end position="308"/>
    </location>
</feature>
<dbReference type="InterPro" id="IPR058627">
    <property type="entry name" value="MdtA-like_C"/>
</dbReference>
<dbReference type="Gene3D" id="1.10.287.470">
    <property type="entry name" value="Helix hairpin bin"/>
    <property type="match status" value="1"/>
</dbReference>
<dbReference type="NCBIfam" id="TIGR01730">
    <property type="entry name" value="RND_mfp"/>
    <property type="match status" value="1"/>
</dbReference>
<dbReference type="PROSITE" id="PS51257">
    <property type="entry name" value="PROKAR_LIPOPROTEIN"/>
    <property type="match status" value="1"/>
</dbReference>
<dbReference type="Gene3D" id="2.40.420.20">
    <property type="match status" value="1"/>
</dbReference>
<evidence type="ECO:0000313" key="9">
    <source>
        <dbReference type="Proteomes" id="UP000264492"/>
    </source>
</evidence>
<feature type="coiled-coil region" evidence="3">
    <location>
        <begin position="111"/>
        <end position="140"/>
    </location>
</feature>
<dbReference type="InterPro" id="IPR058624">
    <property type="entry name" value="MdtA-like_HH"/>
</dbReference>
<evidence type="ECO:0000259" key="5">
    <source>
        <dbReference type="Pfam" id="PF25917"/>
    </source>
</evidence>
<dbReference type="Gene3D" id="2.40.50.100">
    <property type="match status" value="1"/>
</dbReference>
<proteinExistence type="inferred from homology"/>
<feature type="domain" description="Multidrug resistance protein MdtA-like C-terminal permuted SH3" evidence="7">
    <location>
        <begin position="316"/>
        <end position="375"/>
    </location>
</feature>
<dbReference type="Pfam" id="PF25917">
    <property type="entry name" value="BSH_RND"/>
    <property type="match status" value="1"/>
</dbReference>
<dbReference type="SUPFAM" id="SSF111369">
    <property type="entry name" value="HlyD-like secretion proteins"/>
    <property type="match status" value="1"/>
</dbReference>
<keyword evidence="9" id="KW-1185">Reference proteome</keyword>
<dbReference type="PANTHER" id="PTHR30158">
    <property type="entry name" value="ACRA/E-RELATED COMPONENT OF DRUG EFFLUX TRANSPORTER"/>
    <property type="match status" value="1"/>
</dbReference>
<accession>A0A371JY97</accession>
<sequence length="408" mass="43645">MSPRKVLARSGRAGPGLPLLALSASVLIALTIAGCGSQAATPEAGAMPPPPEVSVAQVLSKQVRQWDEFTGRVAAVESVELRPRVSGYVERVVYQEGQEVKKGDLLFVIDQRRYRAELAQAQAQLERARAEARLAQTQDARAQTLVEAKAISREEFETRRAAATQGNAAVRAAEAAVASAQLDLTFTEVRAPISGRAGRALVTVGNLASADSTLLTTLVSQDPMYVYFESDEQTQSRYNELARKGERADSKNPVRVGLASETGYPHEGVVDFTDNQIDPTTGTIRARAVLPNPDRQFIPGMFARVQLEGSGDFKAMLIDDKAVLTDQDRKYVYVLGGKGEAVRKDVVLGRMIDGLRVVQSGLAANDKVIVHGVQKIFFPGMPVSPKTIAMGAPAPVPGQPVASTAGAK</sequence>
<evidence type="ECO:0000259" key="4">
    <source>
        <dbReference type="Pfam" id="PF25876"/>
    </source>
</evidence>
<dbReference type="InterPro" id="IPR058626">
    <property type="entry name" value="MdtA-like_b-barrel"/>
</dbReference>
<dbReference type="InterPro" id="IPR006143">
    <property type="entry name" value="RND_pump_MFP"/>
</dbReference>
<organism evidence="8 9">
    <name type="scientific">Lysobacter silvisoli</name>
    <dbReference type="NCBI Taxonomy" id="2293254"/>
    <lineage>
        <taxon>Bacteria</taxon>
        <taxon>Pseudomonadati</taxon>
        <taxon>Pseudomonadota</taxon>
        <taxon>Gammaproteobacteria</taxon>
        <taxon>Lysobacterales</taxon>
        <taxon>Lysobacteraceae</taxon>
        <taxon>Lysobacter</taxon>
    </lineage>
</organism>
<dbReference type="Pfam" id="PF25944">
    <property type="entry name" value="Beta-barrel_RND"/>
    <property type="match status" value="1"/>
</dbReference>
<dbReference type="Gene3D" id="2.40.30.170">
    <property type="match status" value="1"/>
</dbReference>
<comment type="caution">
    <text evidence="8">The sequence shown here is derived from an EMBL/GenBank/DDBJ whole genome shotgun (WGS) entry which is preliminary data.</text>
</comment>
<keyword evidence="3" id="KW-0175">Coiled coil</keyword>
<dbReference type="Pfam" id="PF25876">
    <property type="entry name" value="HH_MFP_RND"/>
    <property type="match status" value="1"/>
</dbReference>
<protein>
    <submittedName>
        <fullName evidence="8">Efflux RND transporter periplasmic adaptor subunit</fullName>
    </submittedName>
</protein>
<dbReference type="PANTHER" id="PTHR30158:SF26">
    <property type="entry name" value="RESISTANCE-NODULATION-CELL DIVISION (RND) MULTIDRUG EFFLUX MEMBRANE FUSION PROTEIN MEXE"/>
    <property type="match status" value="1"/>
</dbReference>
<name>A0A371JY97_9GAMM</name>
<dbReference type="GO" id="GO:0046677">
    <property type="term" value="P:response to antibiotic"/>
    <property type="evidence" value="ECO:0007669"/>
    <property type="project" value="TreeGrafter"/>
</dbReference>
<dbReference type="OrthoDB" id="9816569at2"/>
<feature type="domain" description="Multidrug resistance protein MdtA-like alpha-helical hairpin" evidence="4">
    <location>
        <begin position="117"/>
        <end position="187"/>
    </location>
</feature>
<comment type="similarity">
    <text evidence="2">Belongs to the membrane fusion protein (MFP) (TC 8.A.1) family.</text>
</comment>
<comment type="subcellular location">
    <subcellularLocation>
        <location evidence="1">Cell inner membrane</location>
        <topology evidence="1">Lipid-anchor</topology>
    </subcellularLocation>
</comment>
<dbReference type="Proteomes" id="UP000264492">
    <property type="component" value="Unassembled WGS sequence"/>
</dbReference>
<evidence type="ECO:0000313" key="8">
    <source>
        <dbReference type="EMBL" id="RDZ26638.1"/>
    </source>
</evidence>
<gene>
    <name evidence="8" type="ORF">DX914_16790</name>
</gene>
<dbReference type="AlphaFoldDB" id="A0A371JY97"/>
<dbReference type="Pfam" id="PF25967">
    <property type="entry name" value="RND-MFP_C"/>
    <property type="match status" value="1"/>
</dbReference>
<dbReference type="GO" id="GO:0005886">
    <property type="term" value="C:plasma membrane"/>
    <property type="evidence" value="ECO:0007669"/>
    <property type="project" value="TreeGrafter"/>
</dbReference>
<dbReference type="RefSeq" id="WP_115860862.1">
    <property type="nucleotide sequence ID" value="NZ_QTSU01000003.1"/>
</dbReference>
<evidence type="ECO:0000256" key="1">
    <source>
        <dbReference type="ARBA" id="ARBA00004519"/>
    </source>
</evidence>
<reference evidence="8 9" key="1">
    <citation type="submission" date="2018-08" db="EMBL/GenBank/DDBJ databases">
        <title>Lysobacter sp. zong2l5, whole genome shotgun sequence.</title>
        <authorList>
            <person name="Zhang X."/>
            <person name="Feng G."/>
            <person name="Zhu H."/>
        </authorList>
    </citation>
    <scope>NUCLEOTIDE SEQUENCE [LARGE SCALE GENOMIC DNA]</scope>
    <source>
        <strain evidence="9">zong2l5</strain>
    </source>
</reference>
<evidence type="ECO:0000256" key="3">
    <source>
        <dbReference type="SAM" id="Coils"/>
    </source>
</evidence>
<dbReference type="GO" id="GO:0022857">
    <property type="term" value="F:transmembrane transporter activity"/>
    <property type="evidence" value="ECO:0007669"/>
    <property type="project" value="InterPro"/>
</dbReference>
<dbReference type="InterPro" id="IPR058625">
    <property type="entry name" value="MdtA-like_BSH"/>
</dbReference>
<evidence type="ECO:0000259" key="6">
    <source>
        <dbReference type="Pfam" id="PF25944"/>
    </source>
</evidence>
<evidence type="ECO:0000256" key="2">
    <source>
        <dbReference type="ARBA" id="ARBA00009477"/>
    </source>
</evidence>
<evidence type="ECO:0000259" key="7">
    <source>
        <dbReference type="Pfam" id="PF25967"/>
    </source>
</evidence>
<feature type="domain" description="Multidrug resistance protein MdtA-like barrel-sandwich hybrid" evidence="5">
    <location>
        <begin position="78"/>
        <end position="214"/>
    </location>
</feature>
<dbReference type="EMBL" id="QTSU01000003">
    <property type="protein sequence ID" value="RDZ26638.1"/>
    <property type="molecule type" value="Genomic_DNA"/>
</dbReference>
<dbReference type="GO" id="GO:0030313">
    <property type="term" value="C:cell envelope"/>
    <property type="evidence" value="ECO:0007669"/>
    <property type="project" value="UniProtKB-SubCell"/>
</dbReference>